<protein>
    <submittedName>
        <fullName evidence="1">Uncharacterized protein</fullName>
    </submittedName>
</protein>
<accession>A0A2M8FB13</accession>
<evidence type="ECO:0000313" key="2">
    <source>
        <dbReference type="Proteomes" id="UP000231456"/>
    </source>
</evidence>
<proteinExistence type="predicted"/>
<gene>
    <name evidence="1" type="ORF">CO030_00355</name>
</gene>
<name>A0A2M8FB13_9BACT</name>
<reference evidence="2" key="1">
    <citation type="submission" date="2017-09" db="EMBL/GenBank/DDBJ databases">
        <title>Depth-based differentiation of microbial function through sediment-hosted aquifers and enrichment of novel symbionts in the deep terrestrial subsurface.</title>
        <authorList>
            <person name="Probst A.J."/>
            <person name="Ladd B."/>
            <person name="Jarett J.K."/>
            <person name="Geller-Mcgrath D.E."/>
            <person name="Sieber C.M.K."/>
            <person name="Emerson J.B."/>
            <person name="Anantharaman K."/>
            <person name="Thomas B.C."/>
            <person name="Malmstrom R."/>
            <person name="Stieglmeier M."/>
            <person name="Klingl A."/>
            <person name="Woyke T."/>
            <person name="Ryan C.M."/>
            <person name="Banfield J.F."/>
        </authorList>
    </citation>
    <scope>NUCLEOTIDE SEQUENCE [LARGE SCALE GENOMIC DNA]</scope>
</reference>
<comment type="caution">
    <text evidence="1">The sequence shown here is derived from an EMBL/GenBank/DDBJ whole genome shotgun (WGS) entry which is preliminary data.</text>
</comment>
<organism evidence="1 2">
    <name type="scientific">Candidatus Magasanikbacteria bacterium CG_4_9_14_0_2_um_filter_42_11</name>
    <dbReference type="NCBI Taxonomy" id="1974643"/>
    <lineage>
        <taxon>Bacteria</taxon>
        <taxon>Candidatus Magasanikiibacteriota</taxon>
    </lineage>
</organism>
<dbReference type="EMBL" id="PFRH01000013">
    <property type="protein sequence ID" value="PJC52920.1"/>
    <property type="molecule type" value="Genomic_DNA"/>
</dbReference>
<sequence length="216" mass="23993">MIDDPVEDVVAILVGVDGHRPSVIIVHGPVLGVHRAVVQSIVALVGWTILRIEREIFPLPDSILVLSEMINQVPLSVVDRPLLLGHTATIVFLALDDHAELVAIPVVRVGRLGALDFIQIRIDPGRVEPGAVDPTRPRVEVREDLRLRGILTRIAVGRNRVRHDQTSLVFAACDKEDDEQRKGREETRKHELPPEKAIGKRTNMLTLSHFCAFVNV</sequence>
<dbReference type="Proteomes" id="UP000231456">
    <property type="component" value="Unassembled WGS sequence"/>
</dbReference>
<dbReference type="AlphaFoldDB" id="A0A2M8FB13"/>
<evidence type="ECO:0000313" key="1">
    <source>
        <dbReference type="EMBL" id="PJC52920.1"/>
    </source>
</evidence>